<keyword evidence="2" id="KW-1185">Reference proteome</keyword>
<reference evidence="1" key="1">
    <citation type="submission" date="2023-01" db="EMBL/GenBank/DDBJ databases">
        <authorList>
            <person name="Van Ghelder C."/>
            <person name="Rancurel C."/>
        </authorList>
    </citation>
    <scope>NUCLEOTIDE SEQUENCE</scope>
    <source>
        <strain evidence="1">CNCM I-4278</strain>
    </source>
</reference>
<dbReference type="Proteomes" id="UP001152607">
    <property type="component" value="Unassembled WGS sequence"/>
</dbReference>
<sequence length="60" mass="6752">MDRLLRYFTSSSCPMSASAWLPVRGKRYDSSLFLSVVILRCVALPRLPLLGLALLSCLFF</sequence>
<dbReference type="AlphaFoldDB" id="A0A9W4UB51"/>
<evidence type="ECO:0000313" key="1">
    <source>
        <dbReference type="EMBL" id="CAI6332800.1"/>
    </source>
</evidence>
<accession>A0A9W4UB51</accession>
<evidence type="ECO:0000313" key="2">
    <source>
        <dbReference type="Proteomes" id="UP001152607"/>
    </source>
</evidence>
<comment type="caution">
    <text evidence="1">The sequence shown here is derived from an EMBL/GenBank/DDBJ whole genome shotgun (WGS) entry which is preliminary data.</text>
</comment>
<proteinExistence type="predicted"/>
<organism evidence="1 2">
    <name type="scientific">Periconia digitata</name>
    <dbReference type="NCBI Taxonomy" id="1303443"/>
    <lineage>
        <taxon>Eukaryota</taxon>
        <taxon>Fungi</taxon>
        <taxon>Dikarya</taxon>
        <taxon>Ascomycota</taxon>
        <taxon>Pezizomycotina</taxon>
        <taxon>Dothideomycetes</taxon>
        <taxon>Pleosporomycetidae</taxon>
        <taxon>Pleosporales</taxon>
        <taxon>Massarineae</taxon>
        <taxon>Periconiaceae</taxon>
        <taxon>Periconia</taxon>
    </lineage>
</organism>
<name>A0A9W4UB51_9PLEO</name>
<gene>
    <name evidence="1" type="ORF">PDIGIT_LOCUS5830</name>
</gene>
<protein>
    <submittedName>
        <fullName evidence="1">Uncharacterized protein</fullName>
    </submittedName>
</protein>
<dbReference type="EMBL" id="CAOQHR010000003">
    <property type="protein sequence ID" value="CAI6332800.1"/>
    <property type="molecule type" value="Genomic_DNA"/>
</dbReference>